<name>A0A0N5A980_9BILA</name>
<dbReference type="AlphaFoldDB" id="A0A0N5A980"/>
<evidence type="ECO:0000313" key="2">
    <source>
        <dbReference type="Proteomes" id="UP000046393"/>
    </source>
</evidence>
<feature type="region of interest" description="Disordered" evidence="1">
    <location>
        <begin position="1"/>
        <end position="41"/>
    </location>
</feature>
<feature type="compositionally biased region" description="Low complexity" evidence="1">
    <location>
        <begin position="79"/>
        <end position="91"/>
    </location>
</feature>
<feature type="compositionally biased region" description="Basic and acidic residues" evidence="1">
    <location>
        <begin position="122"/>
        <end position="140"/>
    </location>
</feature>
<accession>A0A0N5A980</accession>
<dbReference type="WBParaSite" id="SMUV_0000065001-mRNA-1">
    <property type="protein sequence ID" value="SMUV_0000065001-mRNA-1"/>
    <property type="gene ID" value="SMUV_0000065001"/>
</dbReference>
<protein>
    <submittedName>
        <fullName evidence="3">Suppressor protein SRP40-like</fullName>
    </submittedName>
</protein>
<proteinExistence type="predicted"/>
<dbReference type="Proteomes" id="UP000046393">
    <property type="component" value="Unplaced"/>
</dbReference>
<feature type="region of interest" description="Disordered" evidence="1">
    <location>
        <begin position="57"/>
        <end position="158"/>
    </location>
</feature>
<feature type="compositionally biased region" description="Polar residues" evidence="1">
    <location>
        <begin position="100"/>
        <end position="121"/>
    </location>
</feature>
<reference evidence="3" key="1">
    <citation type="submission" date="2017-02" db="UniProtKB">
        <authorList>
            <consortium name="WormBaseParasite"/>
        </authorList>
    </citation>
    <scope>IDENTIFICATION</scope>
</reference>
<evidence type="ECO:0000256" key="1">
    <source>
        <dbReference type="SAM" id="MobiDB-lite"/>
    </source>
</evidence>
<feature type="compositionally biased region" description="Polar residues" evidence="1">
    <location>
        <begin position="141"/>
        <end position="156"/>
    </location>
</feature>
<sequence length="298" mass="32274">MNKDTNITSSSEPVTGIKSSTELPTNIPSIETTVPTEDCTNNNSCAAAAAVQYPLEQNMGGSVQKPSDDDVLNVDDTQSSESVSRYSEVEVQIPTIISGEISSCQRESNDSATSNSNTKNLSTDERDLSEVENSKSEQIKNVDQPTDTSTLQQSDSNAEKLKAEKLRLNTSSSSLEKSFDDIEHRKDVVSPSNFTVTADESGSVCAMGQSVADSSSLCSDSTLSPDFDTSRNLTSPVPSVTDSCRDASSLDSLLLGAFSKFKSKRWRRRKRDDQISPTVTNYFSLGQKVCSTQCLLRL</sequence>
<evidence type="ECO:0000313" key="3">
    <source>
        <dbReference type="WBParaSite" id="SMUV_0000065001-mRNA-1"/>
    </source>
</evidence>
<organism evidence="2 3">
    <name type="scientific">Syphacia muris</name>
    <dbReference type="NCBI Taxonomy" id="451379"/>
    <lineage>
        <taxon>Eukaryota</taxon>
        <taxon>Metazoa</taxon>
        <taxon>Ecdysozoa</taxon>
        <taxon>Nematoda</taxon>
        <taxon>Chromadorea</taxon>
        <taxon>Rhabditida</taxon>
        <taxon>Spirurina</taxon>
        <taxon>Oxyuridomorpha</taxon>
        <taxon>Oxyuroidea</taxon>
        <taxon>Oxyuridae</taxon>
        <taxon>Syphacia</taxon>
    </lineage>
</organism>
<keyword evidence="2" id="KW-1185">Reference proteome</keyword>